<name>A0A3B0Z0J6_9ZZZZ</name>
<gene>
    <name evidence="3" type="ORF">MNBD_GAMMA16-1535</name>
</gene>
<feature type="compositionally biased region" description="Basic and acidic residues" evidence="1">
    <location>
        <begin position="342"/>
        <end position="359"/>
    </location>
</feature>
<evidence type="ECO:0000259" key="2">
    <source>
        <dbReference type="Pfam" id="PF13699"/>
    </source>
</evidence>
<accession>A0A3B0Z0J6</accession>
<keyword evidence="3" id="KW-0648">Protein biosynthesis</keyword>
<feature type="region of interest" description="Disordered" evidence="1">
    <location>
        <begin position="335"/>
        <end position="368"/>
    </location>
</feature>
<feature type="domain" description="eCIS core" evidence="2">
    <location>
        <begin position="97"/>
        <end position="162"/>
    </location>
</feature>
<dbReference type="AlphaFoldDB" id="A0A3B0Z0J6"/>
<dbReference type="GO" id="GO:0003743">
    <property type="term" value="F:translation initiation factor activity"/>
    <property type="evidence" value="ECO:0007669"/>
    <property type="project" value="UniProtKB-KW"/>
</dbReference>
<dbReference type="Pfam" id="PF13699">
    <property type="entry name" value="eCIS_core"/>
    <property type="match status" value="1"/>
</dbReference>
<dbReference type="EMBL" id="UOFO01000061">
    <property type="protein sequence ID" value="VAW85201.1"/>
    <property type="molecule type" value="Genomic_DNA"/>
</dbReference>
<protein>
    <submittedName>
        <fullName evidence="3">Translation initiation factor 2 (IF-2 GTPase)</fullName>
    </submittedName>
</protein>
<evidence type="ECO:0000256" key="1">
    <source>
        <dbReference type="SAM" id="MobiDB-lite"/>
    </source>
</evidence>
<evidence type="ECO:0000313" key="3">
    <source>
        <dbReference type="EMBL" id="VAW85201.1"/>
    </source>
</evidence>
<dbReference type="InterPro" id="IPR025295">
    <property type="entry name" value="eCIS_core_dom"/>
</dbReference>
<keyword evidence="3" id="KW-0396">Initiation factor</keyword>
<proteinExistence type="predicted"/>
<feature type="region of interest" description="Disordered" evidence="1">
    <location>
        <begin position="1"/>
        <end position="33"/>
    </location>
</feature>
<reference evidence="3" key="1">
    <citation type="submission" date="2018-06" db="EMBL/GenBank/DDBJ databases">
        <authorList>
            <person name="Zhirakovskaya E."/>
        </authorList>
    </citation>
    <scope>NUCLEOTIDE SEQUENCE</scope>
</reference>
<organism evidence="3">
    <name type="scientific">hydrothermal vent metagenome</name>
    <dbReference type="NCBI Taxonomy" id="652676"/>
    <lineage>
        <taxon>unclassified sequences</taxon>
        <taxon>metagenomes</taxon>
        <taxon>ecological metagenomes</taxon>
    </lineage>
</organism>
<sequence length="819" mass="91328">MKTHADKKQKVINHAPQAQRDYRSTSQFEDNRPEAIAQRKLQGTAKSSTPAKQLKSFSANINNSLRARQTVPFQAMANHYTAKQPPLIQRKKNRTGMPDTLKTGIEHLSGHSMDDVKVHYNSPQPAQLQAHAYAQGTDIHLAPGQEKHLPHEAWHVVQQKQGRVKPTMQMKGKVNVNDDVGLEKEADIMGLKAMSSEQEFIVHDLNHGSRQNGEAMQLSPQYESPFQNLRSSTTEKSVLQRETGELTKETRYFKKGTKVKVLQTFHDRFQFKVIGEAKRFWIQGKLKEYFKADLSEKNISDSIVETSVKETPKDTEMEDLIGVTTVFAKEPLPKNVTVDDTSEPKFHAKKEPKSKDTKSSKPSTLSLPDFNETVDLKVTPKPTLAAPEVGEKVFQSGGGETLTVEVTRKKGKKIIDLKAGQNYLNDELSTRYYKNESEIKSGKVTYGMIKGGATLGDGHHRFLWLAHYGKKVKAQVKKVAGGQAWSGMKYQPNPKKKKKPYLQNATTPALNVESVDLDKNEVAKKLRSKWEGISWGTLKKPGLVLSTDLDKLTTTAQYNAANHTIKLNKDEVDPIKLWDNVLFEAQNALNAKVFNKLGKEKGGKSATTFQEYGEKMATAEYDSVKKYVKALRELIQNGLDENSLSTLAQNNLIKWKTWDENSMEESDRVKVFNDTPHSADPSKKDTKAALSTAELYAYEAIESSLLKTIKSKMTLILKGVFSNGASNGYYNKDQFKPLKIIVSKGPTPWPGSAGAARIVTYVNWLEKVNNTSESIPNLVTMTGSGVNGKTLTKFKTQFGAEIKKAGITAKSVSIAKKLV</sequence>